<evidence type="ECO:0000313" key="3">
    <source>
        <dbReference type="EMBL" id="PHU41239.1"/>
    </source>
</evidence>
<proteinExistence type="predicted"/>
<name>A0A2G3ED35_9FIRM</name>
<comment type="caution">
    <text evidence="3">The sequence shown here is derived from an EMBL/GenBank/DDBJ whole genome shotgun (WGS) entry which is preliminary data.</text>
</comment>
<keyword evidence="1" id="KW-1133">Transmembrane helix</keyword>
<accession>A0A2G3ED35</accession>
<evidence type="ECO:0000256" key="1">
    <source>
        <dbReference type="SAM" id="Phobius"/>
    </source>
</evidence>
<feature type="transmembrane region" description="Helical" evidence="1">
    <location>
        <begin position="20"/>
        <end position="42"/>
    </location>
</feature>
<protein>
    <submittedName>
        <fullName evidence="3">Uncharacterized protein</fullName>
    </submittedName>
</protein>
<dbReference type="Proteomes" id="UP000224317">
    <property type="component" value="Unassembled WGS sequence"/>
</dbReference>
<dbReference type="EMBL" id="PDYH01000006">
    <property type="protein sequence ID" value="PHU41239.1"/>
    <property type="molecule type" value="Genomic_DNA"/>
</dbReference>
<reference evidence="3" key="1">
    <citation type="submission" date="2017-10" db="EMBL/GenBank/DDBJ databases">
        <title>Resolving the taxonomy of Roseburia spp., Eubacterium rectale and Agathobacter spp. through phylogenomic analysis.</title>
        <authorList>
            <person name="Sheridan P.O."/>
            <person name="Walker A.W."/>
            <person name="Duncan S.H."/>
            <person name="Scott K.P."/>
            <person name="Toole P.W.O."/>
            <person name="Luis P."/>
            <person name="Flint H.J."/>
        </authorList>
    </citation>
    <scope>NUCLEOTIDE SEQUENCE [LARGE SCALE GENOMIC DNA]</scope>
    <source>
        <strain evidence="3">JK10</strain>
        <strain evidence="2">JK626</strain>
    </source>
</reference>
<dbReference type="AlphaFoldDB" id="A0A2G3ED35"/>
<dbReference type="STRING" id="46206.SAMN02910377_00792"/>
<dbReference type="EMBL" id="PDYF01000045">
    <property type="protein sequence ID" value="PHU33978.1"/>
    <property type="molecule type" value="Genomic_DNA"/>
</dbReference>
<organism evidence="3 4">
    <name type="scientific">Pseudobutyrivibrio ruminis</name>
    <dbReference type="NCBI Taxonomy" id="46206"/>
    <lineage>
        <taxon>Bacteria</taxon>
        <taxon>Bacillati</taxon>
        <taxon>Bacillota</taxon>
        <taxon>Clostridia</taxon>
        <taxon>Lachnospirales</taxon>
        <taxon>Lachnospiraceae</taxon>
        <taxon>Pseudobutyrivibrio</taxon>
    </lineage>
</organism>
<keyword evidence="1" id="KW-0812">Transmembrane</keyword>
<sequence>MSKTRFGSLDGIHQIKKKNFASTAMVSALLFVLIFIGFLFAVSKATEGSVSEQRQSLSDAIDRAVIQCYVTEGRYPESFEYLKENYGIIYDDEMFRVDYVIYGSNMKPDVTIINLQ</sequence>
<evidence type="ECO:0000313" key="2">
    <source>
        <dbReference type="EMBL" id="PHU33978.1"/>
    </source>
</evidence>
<dbReference type="RefSeq" id="WP_090154520.1">
    <property type="nucleotide sequence ID" value="NZ_PDYF01000045.1"/>
</dbReference>
<gene>
    <name evidence="3" type="ORF">CSX00_01760</name>
    <name evidence="2" type="ORF">CSX01_12625</name>
</gene>
<keyword evidence="4" id="KW-1185">Reference proteome</keyword>
<keyword evidence="1" id="KW-0472">Membrane</keyword>
<dbReference type="Proteomes" id="UP000225889">
    <property type="component" value="Unassembled WGS sequence"/>
</dbReference>
<reference evidence="3" key="2">
    <citation type="submission" date="2017-10" db="EMBL/GenBank/DDBJ databases">
        <authorList>
            <person name="Banno H."/>
            <person name="Chua N.-H."/>
        </authorList>
    </citation>
    <scope>NUCLEOTIDE SEQUENCE [LARGE SCALE GENOMIC DNA]</scope>
    <source>
        <strain evidence="3">JK10</strain>
        <strain evidence="2">JK626</strain>
    </source>
</reference>
<evidence type="ECO:0000313" key="4">
    <source>
        <dbReference type="Proteomes" id="UP000224317"/>
    </source>
</evidence>